<dbReference type="InterPro" id="IPR011001">
    <property type="entry name" value="Saposin-like"/>
</dbReference>
<dbReference type="RefSeq" id="XP_022239234.1">
    <property type="nucleotide sequence ID" value="XM_022383526.1"/>
</dbReference>
<feature type="non-terminal residue" evidence="4">
    <location>
        <position position="1"/>
    </location>
</feature>
<dbReference type="SMART" id="SM00741">
    <property type="entry name" value="SapB"/>
    <property type="match status" value="1"/>
</dbReference>
<keyword evidence="3" id="KW-1185">Reference proteome</keyword>
<keyword evidence="1" id="KW-1015">Disulfide bond</keyword>
<dbReference type="InterPro" id="IPR008139">
    <property type="entry name" value="SaposinB_dom"/>
</dbReference>
<evidence type="ECO:0000313" key="3">
    <source>
        <dbReference type="Proteomes" id="UP000694941"/>
    </source>
</evidence>
<dbReference type="PANTHER" id="PTHR15010:SF0">
    <property type="entry name" value="ACYLOXYACYL HYDROLASE"/>
    <property type="match status" value="1"/>
</dbReference>
<dbReference type="Proteomes" id="UP000694941">
    <property type="component" value="Unplaced"/>
</dbReference>
<feature type="domain" description="Saposin B-type" evidence="2">
    <location>
        <begin position="38"/>
        <end position="115"/>
    </location>
</feature>
<dbReference type="GeneID" id="106457343"/>
<dbReference type="Gene3D" id="3.40.50.1110">
    <property type="entry name" value="SGNH hydrolase"/>
    <property type="match status" value="1"/>
</dbReference>
<gene>
    <name evidence="4" type="primary">LOC106457343</name>
</gene>
<evidence type="ECO:0000313" key="4">
    <source>
        <dbReference type="RefSeq" id="XP_022239234.1"/>
    </source>
</evidence>
<proteinExistence type="predicted"/>
<dbReference type="Pfam" id="PF20825">
    <property type="entry name" value="Saposin"/>
    <property type="match status" value="1"/>
</dbReference>
<dbReference type="SUPFAM" id="SSF52266">
    <property type="entry name" value="SGNH hydrolase"/>
    <property type="match status" value="1"/>
</dbReference>
<dbReference type="PANTHER" id="PTHR15010">
    <property type="entry name" value="ACYLOXYACYL HYDROLASE"/>
    <property type="match status" value="1"/>
</dbReference>
<name>A0ABM1S6H9_LIMPO</name>
<dbReference type="InterPro" id="IPR039676">
    <property type="entry name" value="AOAH"/>
</dbReference>
<organism evidence="3 4">
    <name type="scientific">Limulus polyphemus</name>
    <name type="common">Atlantic horseshoe crab</name>
    <dbReference type="NCBI Taxonomy" id="6850"/>
    <lineage>
        <taxon>Eukaryota</taxon>
        <taxon>Metazoa</taxon>
        <taxon>Ecdysozoa</taxon>
        <taxon>Arthropoda</taxon>
        <taxon>Chelicerata</taxon>
        <taxon>Merostomata</taxon>
        <taxon>Xiphosura</taxon>
        <taxon>Limulidae</taxon>
        <taxon>Limulus</taxon>
    </lineage>
</organism>
<dbReference type="Gene3D" id="1.10.225.10">
    <property type="entry name" value="Saposin-like"/>
    <property type="match status" value="1"/>
</dbReference>
<dbReference type="SUPFAM" id="SSF47862">
    <property type="entry name" value="Saposin"/>
    <property type="match status" value="1"/>
</dbReference>
<evidence type="ECO:0000259" key="2">
    <source>
        <dbReference type="PROSITE" id="PS50015"/>
    </source>
</evidence>
<sequence>FLFLTIPETWLPDGLGINCLLHFVIGCTFGNIEYARIIKKSGKACTVLVGIAEQLAAIHNKPHTLVKVCDYLPGSYFYLCKILFNFWGDSIIEKLSKQQTPDVVCYSLGICRVDDGQNYCHLFPEPKIGMARATEKSRLKTKVQPFFHWSLVQSLSSPCDLPGIRRVCDSLNLFKKNLNPSVDLDKDKHSTIQVLRGSVWRGMDCNDFDDAVYPGRKPLKEDIETDSNCNGIYGIDTDSGYPYETSLCEGTDQRGIIYIGDSVGAHFHIPSEWITPAEITPGIFEHISFILANEFDWPHLSFATGYMDSNWPQARSKVDSLYWRLHTRNRCNHRDYQNLSFNGANSSTILHCIKSISRSRTTDYPAIVFYASMGNDVCLSYMESPADWITKEKFKQNVVRTLEELDEILPKDSHVILVGLVNGSFIYPSMAHRIHPIGQLRGDVAYSDIYKWLNCMQIGPCFGWMNDNSTWRNATTKKAQELTNVLQDLSLTYSAQSFKLYFLENPISKVIKTWEENGGEKWQLLEPVDSLHPAQEAQPLLTNILWEELESRYPEVLGKENLNNAKIEQLFGEQNGH</sequence>
<protein>
    <submittedName>
        <fullName evidence="4">Acyloxyacyl hydrolase-like</fullName>
    </submittedName>
</protein>
<evidence type="ECO:0000256" key="1">
    <source>
        <dbReference type="ARBA" id="ARBA00023157"/>
    </source>
</evidence>
<reference evidence="4" key="1">
    <citation type="submission" date="2025-08" db="UniProtKB">
        <authorList>
            <consortium name="RefSeq"/>
        </authorList>
    </citation>
    <scope>IDENTIFICATION</scope>
    <source>
        <tissue evidence="4">Muscle</tissue>
    </source>
</reference>
<dbReference type="PROSITE" id="PS50015">
    <property type="entry name" value="SAP_B"/>
    <property type="match status" value="1"/>
</dbReference>
<dbReference type="InterPro" id="IPR036514">
    <property type="entry name" value="SGNH_hydro_sf"/>
</dbReference>
<dbReference type="InterPro" id="IPR048593">
    <property type="entry name" value="AOAH_Saposin_N"/>
</dbReference>
<accession>A0ABM1S6H9</accession>